<dbReference type="Proteomes" id="UP000010164">
    <property type="component" value="Unassembled WGS sequence"/>
</dbReference>
<dbReference type="AlphaFoldDB" id="L0WGA2"/>
<dbReference type="EMBL" id="AMRJ01000002">
    <property type="protein sequence ID" value="EKF75744.1"/>
    <property type="molecule type" value="Genomic_DNA"/>
</dbReference>
<evidence type="ECO:0000313" key="1">
    <source>
        <dbReference type="EMBL" id="EKF75744.1"/>
    </source>
</evidence>
<reference evidence="1 2" key="1">
    <citation type="journal article" date="2012" name="J. Bacteriol.">
        <title>Genome Sequence of the Alkane-Degrading Bacterium Alcanivorax hongdengensis Type Strain A-11-3.</title>
        <authorList>
            <person name="Lai Q."/>
            <person name="Shao Z."/>
        </authorList>
    </citation>
    <scope>NUCLEOTIDE SEQUENCE [LARGE SCALE GENOMIC DNA]</scope>
    <source>
        <strain evidence="1 2">A-11-3</strain>
    </source>
</reference>
<accession>L0WGA2</accession>
<dbReference type="OrthoDB" id="6078662at2"/>
<name>L0WGA2_9GAMM</name>
<evidence type="ECO:0008006" key="3">
    <source>
        <dbReference type="Google" id="ProtNLM"/>
    </source>
</evidence>
<protein>
    <recommendedName>
        <fullName evidence="3">Lipoprotein</fullName>
    </recommendedName>
</protein>
<evidence type="ECO:0000313" key="2">
    <source>
        <dbReference type="Proteomes" id="UP000010164"/>
    </source>
</evidence>
<keyword evidence="2" id="KW-1185">Reference proteome</keyword>
<dbReference type="PROSITE" id="PS51257">
    <property type="entry name" value="PROKAR_LIPOPROTEIN"/>
    <property type="match status" value="1"/>
</dbReference>
<proteinExistence type="predicted"/>
<dbReference type="PATRIC" id="fig|1177179.3.peg.539"/>
<dbReference type="STRING" id="1177179.A11A3_02707"/>
<dbReference type="RefSeq" id="WP_008927728.1">
    <property type="nucleotide sequence ID" value="NZ_AMRJ01000002.1"/>
</dbReference>
<gene>
    <name evidence="1" type="ORF">A11A3_02707</name>
</gene>
<comment type="caution">
    <text evidence="1">The sequence shown here is derived from an EMBL/GenBank/DDBJ whole genome shotgun (WGS) entry which is preliminary data.</text>
</comment>
<organism evidence="1 2">
    <name type="scientific">Alcanivorax hongdengensis A-11-3</name>
    <dbReference type="NCBI Taxonomy" id="1177179"/>
    <lineage>
        <taxon>Bacteria</taxon>
        <taxon>Pseudomonadati</taxon>
        <taxon>Pseudomonadota</taxon>
        <taxon>Gammaproteobacteria</taxon>
        <taxon>Oceanospirillales</taxon>
        <taxon>Alcanivoracaceae</taxon>
        <taxon>Alcanivorax</taxon>
    </lineage>
</organism>
<sequence length="158" mass="16833">MKLAALFPLVPVALLAGCQHFSYQAPTGDDTATVIFTSDDLVAQPVVCVPGEGFQSTEYALGVNTLDSKSIDEMLNSMKKATKVSTQVSAGSTRIGVTMNQRENDGSRDRCKVALQFDALKGARYQAHFTRSAGQCGLSLNDESGAPTNAVLVDWQCP</sequence>